<protein>
    <submittedName>
        <fullName evidence="2">Uncharacterized protein</fullName>
    </submittedName>
</protein>
<evidence type="ECO:0000313" key="3">
    <source>
        <dbReference type="Proteomes" id="UP000221852"/>
    </source>
</evidence>
<feature type="transmembrane region" description="Helical" evidence="1">
    <location>
        <begin position="158"/>
        <end position="179"/>
    </location>
</feature>
<dbReference type="Proteomes" id="UP000221852">
    <property type="component" value="Unassembled WGS sequence"/>
</dbReference>
<evidence type="ECO:0000313" key="2">
    <source>
        <dbReference type="EMBL" id="PHI12643.1"/>
    </source>
</evidence>
<reference evidence="2 3" key="1">
    <citation type="submission" date="2017-06" db="EMBL/GenBank/DDBJ databases">
        <title>Draft genome sequence of Fusobacterium nucleatum subsp. polymorphum KCOM 1330 (=ChDC F330).</title>
        <authorList>
            <person name="Kook J.-K."/>
            <person name="Park S.-N."/>
            <person name="Lim Y.K."/>
            <person name="Roh H."/>
        </authorList>
    </citation>
    <scope>NUCLEOTIDE SEQUENCE [LARGE SCALE GENOMIC DNA]</scope>
    <source>
        <strain evidence="3">KCOM 1330 (ChDC F330)</strain>
    </source>
</reference>
<dbReference type="RefSeq" id="WP_098993861.1">
    <property type="nucleotide sequence ID" value="NZ_CP084159.1"/>
</dbReference>
<organism evidence="2 3">
    <name type="scientific">Fusobacterium nucleatum subsp. polymorphum</name>
    <name type="common">Fusobacterium polymorphum</name>
    <dbReference type="NCBI Taxonomy" id="76857"/>
    <lineage>
        <taxon>Bacteria</taxon>
        <taxon>Fusobacteriati</taxon>
        <taxon>Fusobacteriota</taxon>
        <taxon>Fusobacteriia</taxon>
        <taxon>Fusobacteriales</taxon>
        <taxon>Fusobacteriaceae</taxon>
        <taxon>Fusobacterium</taxon>
    </lineage>
</organism>
<accession>A0A2C6C881</accession>
<keyword evidence="1" id="KW-1133">Transmembrane helix</keyword>
<dbReference type="EMBL" id="NIRQ01000001">
    <property type="protein sequence ID" value="PHI12643.1"/>
    <property type="molecule type" value="Genomic_DNA"/>
</dbReference>
<evidence type="ECO:0000256" key="1">
    <source>
        <dbReference type="SAM" id="Phobius"/>
    </source>
</evidence>
<keyword evidence="1" id="KW-0472">Membrane</keyword>
<dbReference type="AlphaFoldDB" id="A0A2C6C881"/>
<keyword evidence="1" id="KW-0812">Transmembrane</keyword>
<name>A0A2C6C881_FUSNP</name>
<gene>
    <name evidence="2" type="ORF">CBG59_02015</name>
</gene>
<proteinExistence type="predicted"/>
<feature type="transmembrane region" description="Helical" evidence="1">
    <location>
        <begin position="6"/>
        <end position="22"/>
    </location>
</feature>
<comment type="caution">
    <text evidence="2">The sequence shown here is derived from an EMBL/GenBank/DDBJ whole genome shotgun (WGS) entry which is preliminary data.</text>
</comment>
<sequence length="426" mass="47912">MEYIYVGILGCLVIVICLLIVSKKNKSSVGNQSIGKTKDIKYFPKKASNELVIEIEMLPVEAIKDESNLVEITDNKVLARISNLIPGLVQAGNAFNNSMLASQAVKSGVLYKAIIPAGTKLANSQAIEGAVRGFYSGANGIQGHANFIAVESQKGTSIMTNTVIAAMGVASIIVGQYYMTQINTELKIISNGISQIQNFLVNEYQSKLSYLIVSIKEIVDFQTEILENNELRFSKIFHLNHLEEKCAELLGQANFTLADFTKERNLDYEKYEKILGTVQNQFMYQKILMDIMYKISDLKYTLHFGSISRKQCNALLLTYAKQSDEIQTLLTTWHKNIAKRLGIDTEKGYRKRSGFDGTFHSLIGFITDDDSYNFKSMEKKTIDMIKEQELGHKKNYLINTSDLYNEEVQLIAKNGKIYYLPNIASK</sequence>